<keyword evidence="2" id="KW-1133">Transmembrane helix</keyword>
<keyword evidence="2" id="KW-0812">Transmembrane</keyword>
<feature type="transmembrane region" description="Helical" evidence="2">
    <location>
        <begin position="41"/>
        <end position="60"/>
    </location>
</feature>
<dbReference type="CDD" id="cd00130">
    <property type="entry name" value="PAS"/>
    <property type="match status" value="1"/>
</dbReference>
<proteinExistence type="predicted"/>
<sequence length="1672" mass="196613">MINRSNKHEQEKSLYIRIQDQVKKQVFEIIYQVLREEEISIYHRFILIFIEFFQILYFDFTSINKLIWQMPKVCDSIEKFFGIFLIYPYLSSEQSWNTYIIIFYILILIIIFTICLMFYTSLAQKKTLHFQWPIIILKYLCIYINSILYVPIVHYLANILNCSELIINNNKEEAHSKFNETLCWTGLHILHSFIGVFFISILSILNFSLLITFFDRRMNSNDPNAKLSGQTNYSFGIYKLLIIIIFVFMNNDQFSYLLLALILGGSILIFQRVHFHNSYINEKINKLWDCLASIQLWTAICLIASKLMEQKIFQGTLLMWIIGIPFLVIYICTSRDQNLNFLLSNINKFANGEELIIQICELQKLIRNYKIDAYYTAILDGYVEIHKQNCQREDCPIVVKNNLKINRIIKQIQANNQNDIQNEKHCKLIHLVYTMFLEGVKKFPNNTNLRILFTFFLIEKMKFKQTALHELNVVEENSPPFDIQFTIFHLKKLIEEEIKLENKLNKQKHGNNDEEAGVLDIISEIRYKEILKQFKYNIEICSEAHMDFWSQLSEETPDMQKLHQFGKHIIRSKAKVENCWNKLIKICNKRPQPYLLYSNFLFEILHDNQYSRLILNQANLLQKNTRKNLKNIQTAPNASLQQDDQESDIQATLSISTESDKLGLITQINVSAASLFGYNKTELINRKINSLMPSLYGTNHDNFIENYLNNNEFTFFKEEKHLFLLHKSNYIIPIFISVKSVESLQHGLQLIGHFRPDKQYRNQCYLIIDDGDNINSISASCVNILQIDHKILHVKDKKVDSYLQGLMTDKDKYFAKQGSLFNYALPKEKTNYHNSIINGHLKKYKVFLQNISFKNKHNAGHIIRIECSQEQVLNLNQRTPIPCTFQFIYDNNQKIYNGQYTLITNDFDQSEQKKQECLQNNQVQGQDIFIYNPNIRQTLYHQICQKYNVAIRGNYDKGISTRRLFKNKITDINQFKDSESEHSSNEEDDFNDSLFKNNGEDGEEGIQLTNNFGNSFNSKKSLNQIINSQIVPTAIQNLNILVKIMLLILTIISFVEYFITNQELNQTKDLLQLINYSNKRVANLHYIQANLRDLCLINLGLINSSKAALLKADTLKIIDEIDQLSNYLQLNTSNATSKELKNILYENIIKIYLKTGNTENHNLNDSTQQMISNALVILNTQLNQIQQTNQDFIFYQKNVFNDYLYYIRESNYYYVKELEAQTTNKTTTLFVLLLLSPIFICIMMVVLSPVLINLNQSNLEVINLFLAIPNKHILSLHIQSQSFISQLRADDEDLQSVNDFDREYDEENQQQDHEKIEIAGESGDENFTRRKKKKFVNRIKNSSFYIVSKMFFGVLVLEVYFIICYFMADNLLDNIKNKIPELNYTNYAEGYYIYADNCQRNLFLNPQMPILNQSPLQVSIYNINQIFKLDSDILYDHSRNIQIHKNIYNDEFKFIMTQNPCSFFLEASAITQISDCNIFANGAVQSGMTVAFTRYFENIRQMLTFYQQIMDDDNDFDFQNIAPSNFQKKNIFPNNPKLNDVYNLLAIPLANEIRDMQNIYIKSALRRLVYKFQLSIDESINTLSTVKFVLFITFLFMVFIIYFLFWWPIADKLTEDIWKTRSLLTTVPLNVIKVVKPIQIYIKFLYDIEQKEQMKKQNKENAKNERVSKNKI</sequence>
<organism evidence="4 5">
    <name type="scientific">Ichthyophthirius multifiliis</name>
    <name type="common">White spot disease agent</name>
    <name type="synonym">Ich</name>
    <dbReference type="NCBI Taxonomy" id="5932"/>
    <lineage>
        <taxon>Eukaryota</taxon>
        <taxon>Sar</taxon>
        <taxon>Alveolata</taxon>
        <taxon>Ciliophora</taxon>
        <taxon>Intramacronucleata</taxon>
        <taxon>Oligohymenophorea</taxon>
        <taxon>Hymenostomatida</taxon>
        <taxon>Ophryoglenina</taxon>
        <taxon>Ichthyophthirius</taxon>
    </lineage>
</organism>
<protein>
    <submittedName>
        <fullName evidence="4">PAS domain S-box family protein</fullName>
        <ecNumber evidence="4">1.6.5.3</ecNumber>
        <ecNumber evidence="4">2.7.13.3</ecNumber>
    </submittedName>
</protein>
<feature type="transmembrane region" description="Helical" evidence="2">
    <location>
        <begin position="1040"/>
        <end position="1059"/>
    </location>
</feature>
<dbReference type="GeneID" id="14905960"/>
<gene>
    <name evidence="4" type="ORF">IMG5_147500</name>
</gene>
<keyword evidence="2" id="KW-0472">Membrane</keyword>
<dbReference type="PANTHER" id="PTHR31600:SF2">
    <property type="entry name" value="GAMETE ENRICHED GENE 10 PROTEIN-RELATED"/>
    <property type="match status" value="1"/>
</dbReference>
<feature type="transmembrane region" description="Helical" evidence="2">
    <location>
        <begin position="1344"/>
        <end position="1368"/>
    </location>
</feature>
<dbReference type="EMBL" id="GL984101">
    <property type="protein sequence ID" value="EGR29851.1"/>
    <property type="molecule type" value="Genomic_DNA"/>
</dbReference>
<dbReference type="PROSITE" id="PS50112">
    <property type="entry name" value="PAS"/>
    <property type="match status" value="1"/>
</dbReference>
<evidence type="ECO:0000313" key="4">
    <source>
        <dbReference type="EMBL" id="EGR29851.1"/>
    </source>
</evidence>
<dbReference type="GO" id="GO:0016491">
    <property type="term" value="F:oxidoreductase activity"/>
    <property type="evidence" value="ECO:0007669"/>
    <property type="project" value="UniProtKB-KW"/>
</dbReference>
<dbReference type="PANTHER" id="PTHR31600">
    <property type="entry name" value="TINY MACROCYSTS PROTEIN B-RELATED"/>
    <property type="match status" value="1"/>
</dbReference>
<keyword evidence="4" id="KW-0560">Oxidoreductase</keyword>
<evidence type="ECO:0000313" key="5">
    <source>
        <dbReference type="Proteomes" id="UP000008983"/>
    </source>
</evidence>
<dbReference type="InParanoid" id="G0QY54"/>
<evidence type="ECO:0000256" key="1">
    <source>
        <dbReference type="SAM" id="MobiDB-lite"/>
    </source>
</evidence>
<keyword evidence="4" id="KW-0808">Transferase</keyword>
<dbReference type="InterPro" id="IPR052994">
    <property type="entry name" value="Tiny_macrocysts_regulators"/>
</dbReference>
<dbReference type="RefSeq" id="XP_004031087.1">
    <property type="nucleotide sequence ID" value="XM_004031039.1"/>
</dbReference>
<dbReference type="SUPFAM" id="SSF55785">
    <property type="entry name" value="PYP-like sensor domain (PAS domain)"/>
    <property type="match status" value="1"/>
</dbReference>
<dbReference type="InterPro" id="IPR057352">
    <property type="entry name" value="TPR_TmcB/C"/>
</dbReference>
<evidence type="ECO:0000256" key="2">
    <source>
        <dbReference type="SAM" id="Phobius"/>
    </source>
</evidence>
<feature type="transmembrane region" description="Helical" evidence="2">
    <location>
        <begin position="189"/>
        <end position="211"/>
    </location>
</feature>
<feature type="transmembrane region" description="Helical" evidence="2">
    <location>
        <begin position="1588"/>
        <end position="1609"/>
    </location>
</feature>
<dbReference type="Pfam" id="PF25474">
    <property type="entry name" value="TPR_TmcB"/>
    <property type="match status" value="1"/>
</dbReference>
<dbReference type="Gene3D" id="3.30.450.20">
    <property type="entry name" value="PAS domain"/>
    <property type="match status" value="1"/>
</dbReference>
<dbReference type="EC" id="1.6.5.3" evidence="4"/>
<dbReference type="GO" id="GO:0004673">
    <property type="term" value="F:protein histidine kinase activity"/>
    <property type="evidence" value="ECO:0007669"/>
    <property type="project" value="UniProtKB-EC"/>
</dbReference>
<accession>G0QY54</accession>
<feature type="transmembrane region" description="Helical" evidence="2">
    <location>
        <begin position="1229"/>
        <end position="1252"/>
    </location>
</feature>
<feature type="transmembrane region" description="Helical" evidence="2">
    <location>
        <begin position="96"/>
        <end position="122"/>
    </location>
</feature>
<dbReference type="eggNOG" id="ENOG502S0RD">
    <property type="taxonomic scope" value="Eukaryota"/>
</dbReference>
<name>G0QY54_ICHMU</name>
<dbReference type="InterPro" id="IPR035965">
    <property type="entry name" value="PAS-like_dom_sf"/>
</dbReference>
<reference evidence="4 5" key="1">
    <citation type="submission" date="2011-07" db="EMBL/GenBank/DDBJ databases">
        <authorList>
            <person name="Coyne R."/>
            <person name="Brami D."/>
            <person name="Johnson J."/>
            <person name="Hostetler J."/>
            <person name="Hannick L."/>
            <person name="Clark T."/>
            <person name="Cassidy-Hanley D."/>
            <person name="Inman J."/>
        </authorList>
    </citation>
    <scope>NUCLEOTIDE SEQUENCE [LARGE SCALE GENOMIC DNA]</scope>
    <source>
        <strain evidence="4 5">G5</strain>
    </source>
</reference>
<feature type="transmembrane region" description="Helical" evidence="2">
    <location>
        <begin position="134"/>
        <end position="157"/>
    </location>
</feature>
<dbReference type="OrthoDB" id="312575at2759"/>
<feature type="transmembrane region" description="Helical" evidence="2">
    <location>
        <begin position="255"/>
        <end position="275"/>
    </location>
</feature>
<feature type="transmembrane region" description="Helical" evidence="2">
    <location>
        <begin position="312"/>
        <end position="332"/>
    </location>
</feature>
<dbReference type="InterPro" id="IPR000014">
    <property type="entry name" value="PAS"/>
</dbReference>
<feature type="transmembrane region" description="Helical" evidence="2">
    <location>
        <begin position="232"/>
        <end position="249"/>
    </location>
</feature>
<dbReference type="EC" id="2.7.13.3" evidence="4"/>
<feature type="domain" description="PAS" evidence="3">
    <location>
        <begin position="660"/>
        <end position="711"/>
    </location>
</feature>
<keyword evidence="5" id="KW-1185">Reference proteome</keyword>
<dbReference type="OMA" id="RADAIMQ"/>
<dbReference type="STRING" id="857967.G0QY54"/>
<dbReference type="NCBIfam" id="TIGR00229">
    <property type="entry name" value="sensory_box"/>
    <property type="match status" value="1"/>
</dbReference>
<feature type="region of interest" description="Disordered" evidence="1">
    <location>
        <begin position="977"/>
        <end position="996"/>
    </location>
</feature>
<evidence type="ECO:0000259" key="3">
    <source>
        <dbReference type="PROSITE" id="PS50112"/>
    </source>
</evidence>
<dbReference type="Proteomes" id="UP000008983">
    <property type="component" value="Unassembled WGS sequence"/>
</dbReference>